<dbReference type="RefSeq" id="WP_216470985.1">
    <property type="nucleotide sequence ID" value="NZ_JAHLQI010000007.1"/>
</dbReference>
<evidence type="ECO:0000313" key="2">
    <source>
        <dbReference type="Proteomes" id="UP000783588"/>
    </source>
</evidence>
<accession>A0ABS6EUA2</accession>
<organism evidence="1 2">
    <name type="scientific">Butyricicoccus intestinisimiae</name>
    <dbReference type="NCBI Taxonomy" id="2841509"/>
    <lineage>
        <taxon>Bacteria</taxon>
        <taxon>Bacillati</taxon>
        <taxon>Bacillota</taxon>
        <taxon>Clostridia</taxon>
        <taxon>Eubacteriales</taxon>
        <taxon>Butyricicoccaceae</taxon>
        <taxon>Butyricicoccus</taxon>
    </lineage>
</organism>
<protein>
    <submittedName>
        <fullName evidence="1">HU family DNA-binding protein</fullName>
    </submittedName>
</protein>
<dbReference type="EMBL" id="JAHLQI010000007">
    <property type="protein sequence ID" value="MBU5491271.1"/>
    <property type="molecule type" value="Genomic_DNA"/>
</dbReference>
<dbReference type="Proteomes" id="UP000783588">
    <property type="component" value="Unassembled WGS sequence"/>
</dbReference>
<reference evidence="1 2" key="1">
    <citation type="submission" date="2021-06" db="EMBL/GenBank/DDBJ databases">
        <authorList>
            <person name="Sun Q."/>
            <person name="Li D."/>
        </authorList>
    </citation>
    <scope>NUCLEOTIDE SEQUENCE [LARGE SCALE GENOMIC DNA]</scope>
    <source>
        <strain evidence="1 2">MSJd-7</strain>
    </source>
</reference>
<sequence length="119" mass="13835">MTTKNIVKEIAYKMNITQDFAKEFVKAYEEVILDALNTGEEVFQRGFMRYQIKTTGGHYHYSYQKQGTVYLPLKYKVVATPTGKLRDSVAEQPVSQIEQRRRLAELETKYKKVDDDGES</sequence>
<keyword evidence="2" id="KW-1185">Reference proteome</keyword>
<keyword evidence="1" id="KW-0238">DNA-binding</keyword>
<dbReference type="Pfam" id="PF00216">
    <property type="entry name" value="Bac_DNA_binding"/>
    <property type="match status" value="1"/>
</dbReference>
<proteinExistence type="predicted"/>
<dbReference type="InterPro" id="IPR000119">
    <property type="entry name" value="Hist_DNA-bd"/>
</dbReference>
<name>A0ABS6EUA2_9FIRM</name>
<dbReference type="GO" id="GO:0003677">
    <property type="term" value="F:DNA binding"/>
    <property type="evidence" value="ECO:0007669"/>
    <property type="project" value="UniProtKB-KW"/>
</dbReference>
<comment type="caution">
    <text evidence="1">The sequence shown here is derived from an EMBL/GenBank/DDBJ whole genome shotgun (WGS) entry which is preliminary data.</text>
</comment>
<dbReference type="SMART" id="SM00411">
    <property type="entry name" value="BHL"/>
    <property type="match status" value="1"/>
</dbReference>
<evidence type="ECO:0000313" key="1">
    <source>
        <dbReference type="EMBL" id="MBU5491271.1"/>
    </source>
</evidence>
<gene>
    <name evidence="1" type="ORF">KQI75_11700</name>
</gene>